<evidence type="ECO:0000313" key="2">
    <source>
        <dbReference type="Proteomes" id="UP000031668"/>
    </source>
</evidence>
<gene>
    <name evidence="1" type="ORF">RF11_01484</name>
</gene>
<accession>A0A0C2MKL4</accession>
<dbReference type="AlphaFoldDB" id="A0A0C2MKL4"/>
<dbReference type="Proteomes" id="UP000031668">
    <property type="component" value="Unassembled WGS sequence"/>
</dbReference>
<protein>
    <submittedName>
        <fullName evidence="1">Uncharacterized protein</fullName>
    </submittedName>
</protein>
<comment type="caution">
    <text evidence="1">The sequence shown here is derived from an EMBL/GenBank/DDBJ whole genome shotgun (WGS) entry which is preliminary data.</text>
</comment>
<reference evidence="1 2" key="1">
    <citation type="journal article" date="2014" name="Genome Biol. Evol.">
        <title>The genome of the myxosporean Thelohanellus kitauei shows adaptations to nutrient acquisition within its fish host.</title>
        <authorList>
            <person name="Yang Y."/>
            <person name="Xiong J."/>
            <person name="Zhou Z."/>
            <person name="Huo F."/>
            <person name="Miao W."/>
            <person name="Ran C."/>
            <person name="Liu Y."/>
            <person name="Zhang J."/>
            <person name="Feng J."/>
            <person name="Wang M."/>
            <person name="Wang M."/>
            <person name="Wang L."/>
            <person name="Yao B."/>
        </authorList>
    </citation>
    <scope>NUCLEOTIDE SEQUENCE [LARGE SCALE GENOMIC DNA]</scope>
    <source>
        <strain evidence="1">Wuqing</strain>
    </source>
</reference>
<keyword evidence="2" id="KW-1185">Reference proteome</keyword>
<organism evidence="1 2">
    <name type="scientific">Thelohanellus kitauei</name>
    <name type="common">Myxosporean</name>
    <dbReference type="NCBI Taxonomy" id="669202"/>
    <lineage>
        <taxon>Eukaryota</taxon>
        <taxon>Metazoa</taxon>
        <taxon>Cnidaria</taxon>
        <taxon>Myxozoa</taxon>
        <taxon>Myxosporea</taxon>
        <taxon>Bivalvulida</taxon>
        <taxon>Platysporina</taxon>
        <taxon>Myxobolidae</taxon>
        <taxon>Thelohanellus</taxon>
    </lineage>
</organism>
<proteinExistence type="predicted"/>
<dbReference type="EMBL" id="JWZT01005104">
    <property type="protein sequence ID" value="KII62111.1"/>
    <property type="molecule type" value="Genomic_DNA"/>
</dbReference>
<name>A0A0C2MKL4_THEKT</name>
<sequence length="100" mass="11174">MGLKTLSLSLKLEVFKAAPVHYCTDFTSTVIATVSTYGRDIRRIGTLLQAVRVVRDSHPLNTHPYPQPTRATLSDRHSFAGKYHTRALLPSQSLSIRIIL</sequence>
<evidence type="ECO:0000313" key="1">
    <source>
        <dbReference type="EMBL" id="KII62111.1"/>
    </source>
</evidence>